<evidence type="ECO:0000313" key="4">
    <source>
        <dbReference type="Proteomes" id="UP000014760"/>
    </source>
</evidence>
<dbReference type="Proteomes" id="UP000014760">
    <property type="component" value="Unassembled WGS sequence"/>
</dbReference>
<accession>R7T9L2</accession>
<dbReference type="EMBL" id="AMQN01014496">
    <property type="status" value="NOT_ANNOTATED_CDS"/>
    <property type="molecule type" value="Genomic_DNA"/>
</dbReference>
<keyword evidence="1" id="KW-0812">Transmembrane</keyword>
<evidence type="ECO:0000313" key="3">
    <source>
        <dbReference type="EnsemblMetazoa" id="CapteP186760"/>
    </source>
</evidence>
<evidence type="ECO:0000256" key="1">
    <source>
        <dbReference type="SAM" id="Phobius"/>
    </source>
</evidence>
<dbReference type="EnsemblMetazoa" id="CapteT186760">
    <property type="protein sequence ID" value="CapteP186760"/>
    <property type="gene ID" value="CapteG186760"/>
</dbReference>
<evidence type="ECO:0000313" key="2">
    <source>
        <dbReference type="EMBL" id="ELT90207.1"/>
    </source>
</evidence>
<proteinExistence type="predicted"/>
<keyword evidence="1" id="KW-1133">Transmembrane helix</keyword>
<dbReference type="AlphaFoldDB" id="R7T9L2"/>
<dbReference type="HOGENOM" id="CLU_2212432_0_0_1"/>
<dbReference type="EMBL" id="KB311016">
    <property type="protein sequence ID" value="ELT90207.1"/>
    <property type="molecule type" value="Genomic_DNA"/>
</dbReference>
<gene>
    <name evidence="2" type="ORF">CAPTEDRAFT_186760</name>
</gene>
<reference evidence="3" key="3">
    <citation type="submission" date="2015-06" db="UniProtKB">
        <authorList>
            <consortium name="EnsemblMetazoa"/>
        </authorList>
    </citation>
    <scope>IDENTIFICATION</scope>
</reference>
<keyword evidence="4" id="KW-1185">Reference proteome</keyword>
<reference evidence="4" key="1">
    <citation type="submission" date="2012-12" db="EMBL/GenBank/DDBJ databases">
        <authorList>
            <person name="Hellsten U."/>
            <person name="Grimwood J."/>
            <person name="Chapman J.A."/>
            <person name="Shapiro H."/>
            <person name="Aerts A."/>
            <person name="Otillar R.P."/>
            <person name="Terry A.Y."/>
            <person name="Boore J.L."/>
            <person name="Simakov O."/>
            <person name="Marletaz F."/>
            <person name="Cho S.-J."/>
            <person name="Edsinger-Gonzales E."/>
            <person name="Havlak P."/>
            <person name="Kuo D.-H."/>
            <person name="Larsson T."/>
            <person name="Lv J."/>
            <person name="Arendt D."/>
            <person name="Savage R."/>
            <person name="Osoegawa K."/>
            <person name="de Jong P."/>
            <person name="Lindberg D.R."/>
            <person name="Seaver E.C."/>
            <person name="Weisblat D.A."/>
            <person name="Putnam N.H."/>
            <person name="Grigoriev I.V."/>
            <person name="Rokhsar D.S."/>
        </authorList>
    </citation>
    <scope>NUCLEOTIDE SEQUENCE</scope>
    <source>
        <strain evidence="4">I ESC-2004</strain>
    </source>
</reference>
<name>R7T9L2_CAPTE</name>
<sequence length="107" mass="12023">MANDKQRSLLEPDDFSTATSFNHNIQVTFKWSYGVEYTSRGCYEDLISNREPNIVLYESCFSDLCNGRMVSPGEHSNTAASYKPLGQILALLSIFGVVYLLNIALFN</sequence>
<organism evidence="2">
    <name type="scientific">Capitella teleta</name>
    <name type="common">Polychaete worm</name>
    <dbReference type="NCBI Taxonomy" id="283909"/>
    <lineage>
        <taxon>Eukaryota</taxon>
        <taxon>Metazoa</taxon>
        <taxon>Spiralia</taxon>
        <taxon>Lophotrochozoa</taxon>
        <taxon>Annelida</taxon>
        <taxon>Polychaeta</taxon>
        <taxon>Sedentaria</taxon>
        <taxon>Scolecida</taxon>
        <taxon>Capitellidae</taxon>
        <taxon>Capitella</taxon>
    </lineage>
</organism>
<feature type="transmembrane region" description="Helical" evidence="1">
    <location>
        <begin position="88"/>
        <end position="106"/>
    </location>
</feature>
<reference evidence="2 4" key="2">
    <citation type="journal article" date="2013" name="Nature">
        <title>Insights into bilaterian evolution from three spiralian genomes.</title>
        <authorList>
            <person name="Simakov O."/>
            <person name="Marletaz F."/>
            <person name="Cho S.J."/>
            <person name="Edsinger-Gonzales E."/>
            <person name="Havlak P."/>
            <person name="Hellsten U."/>
            <person name="Kuo D.H."/>
            <person name="Larsson T."/>
            <person name="Lv J."/>
            <person name="Arendt D."/>
            <person name="Savage R."/>
            <person name="Osoegawa K."/>
            <person name="de Jong P."/>
            <person name="Grimwood J."/>
            <person name="Chapman J.A."/>
            <person name="Shapiro H."/>
            <person name="Aerts A."/>
            <person name="Otillar R.P."/>
            <person name="Terry A.Y."/>
            <person name="Boore J.L."/>
            <person name="Grigoriev I.V."/>
            <person name="Lindberg D.R."/>
            <person name="Seaver E.C."/>
            <person name="Weisblat D.A."/>
            <person name="Putnam N.H."/>
            <person name="Rokhsar D.S."/>
        </authorList>
    </citation>
    <scope>NUCLEOTIDE SEQUENCE</scope>
    <source>
        <strain evidence="2 4">I ESC-2004</strain>
    </source>
</reference>
<protein>
    <submittedName>
        <fullName evidence="2 3">Uncharacterized protein</fullName>
    </submittedName>
</protein>
<keyword evidence="1" id="KW-0472">Membrane</keyword>